<keyword evidence="5 7" id="KW-1133">Transmembrane helix</keyword>
<keyword evidence="4 7" id="KW-0812">Transmembrane</keyword>
<evidence type="ECO:0000256" key="4">
    <source>
        <dbReference type="ARBA" id="ARBA00022692"/>
    </source>
</evidence>
<gene>
    <name evidence="10" type="ORF">ACFQ3T_06735</name>
</gene>
<dbReference type="SUPFAM" id="SSF161098">
    <property type="entry name" value="MetI-like"/>
    <property type="match status" value="1"/>
</dbReference>
<dbReference type="PROSITE" id="PS50928">
    <property type="entry name" value="ABC_TM1"/>
    <property type="match status" value="1"/>
</dbReference>
<evidence type="ECO:0000256" key="2">
    <source>
        <dbReference type="ARBA" id="ARBA00022448"/>
    </source>
</evidence>
<keyword evidence="2 7" id="KW-0813">Transport</keyword>
<keyword evidence="11" id="KW-1185">Reference proteome</keyword>
<dbReference type="PANTHER" id="PTHR30193">
    <property type="entry name" value="ABC TRANSPORTER PERMEASE PROTEIN"/>
    <property type="match status" value="1"/>
</dbReference>
<dbReference type="InterPro" id="IPR035906">
    <property type="entry name" value="MetI-like_sf"/>
</dbReference>
<name>A0ABW3QPW8_9PSEU</name>
<evidence type="ECO:0000256" key="7">
    <source>
        <dbReference type="RuleBase" id="RU363032"/>
    </source>
</evidence>
<dbReference type="RefSeq" id="WP_380721199.1">
    <property type="nucleotide sequence ID" value="NZ_JBHTLK010000020.1"/>
</dbReference>
<feature type="region of interest" description="Disordered" evidence="8">
    <location>
        <begin position="1"/>
        <end position="23"/>
    </location>
</feature>
<evidence type="ECO:0000259" key="9">
    <source>
        <dbReference type="PROSITE" id="PS50928"/>
    </source>
</evidence>
<evidence type="ECO:0000256" key="3">
    <source>
        <dbReference type="ARBA" id="ARBA00022475"/>
    </source>
</evidence>
<evidence type="ECO:0000313" key="10">
    <source>
        <dbReference type="EMBL" id="MFD1146812.1"/>
    </source>
</evidence>
<comment type="subcellular location">
    <subcellularLocation>
        <location evidence="1 7">Cell membrane</location>
        <topology evidence="1 7">Multi-pass membrane protein</topology>
    </subcellularLocation>
</comment>
<sequence length="315" mass="34735">MTTLAPPRADRPTRPPTTAPRRRRRRSVAPLLFLLPFALCFTAFFLVPIGVAVWQSLFQPRRSGLLGKTTEVFVGVTNYLDVFADPKFHEGLLRVVAYAVLTIPLIMVTATVVALLLDSALVRARKLFRLLVFLPYAVPAVIATLLWGFFYQPQFSPIVRTFDAFDWAGPDFLNGTAVLLSMTNIAAWEWIGYNMIIVLAALQAIPTSVHEAAKLDGCGELAIAVRVKLPMVLPAIGLSLLFSLIGAFQFFNEPAILKPLSATITSYYTPNVYAYQKAFAEGQSGYAGAIAVTLALVTFLFSLYFLRLGRRRGVI</sequence>
<evidence type="ECO:0000256" key="8">
    <source>
        <dbReference type="SAM" id="MobiDB-lite"/>
    </source>
</evidence>
<dbReference type="InterPro" id="IPR051393">
    <property type="entry name" value="ABC_transporter_permease"/>
</dbReference>
<keyword evidence="6 7" id="KW-0472">Membrane</keyword>
<comment type="caution">
    <text evidence="10">The sequence shown here is derived from an EMBL/GenBank/DDBJ whole genome shotgun (WGS) entry which is preliminary data.</text>
</comment>
<feature type="transmembrane region" description="Helical" evidence="7">
    <location>
        <begin position="229"/>
        <end position="251"/>
    </location>
</feature>
<dbReference type="Pfam" id="PF00528">
    <property type="entry name" value="BPD_transp_1"/>
    <property type="match status" value="1"/>
</dbReference>
<feature type="domain" description="ABC transmembrane type-1" evidence="9">
    <location>
        <begin position="92"/>
        <end position="305"/>
    </location>
</feature>
<reference evidence="11" key="1">
    <citation type="journal article" date="2019" name="Int. J. Syst. Evol. Microbiol.">
        <title>The Global Catalogue of Microorganisms (GCM) 10K type strain sequencing project: providing services to taxonomists for standard genome sequencing and annotation.</title>
        <authorList>
            <consortium name="The Broad Institute Genomics Platform"/>
            <consortium name="The Broad Institute Genome Sequencing Center for Infectious Disease"/>
            <person name="Wu L."/>
            <person name="Ma J."/>
        </authorList>
    </citation>
    <scope>NUCLEOTIDE SEQUENCE [LARGE SCALE GENOMIC DNA]</scope>
    <source>
        <strain evidence="11">CCUG 60214</strain>
    </source>
</reference>
<dbReference type="Proteomes" id="UP001597168">
    <property type="component" value="Unassembled WGS sequence"/>
</dbReference>
<dbReference type="CDD" id="cd06261">
    <property type="entry name" value="TM_PBP2"/>
    <property type="match status" value="1"/>
</dbReference>
<evidence type="ECO:0000256" key="6">
    <source>
        <dbReference type="ARBA" id="ARBA00023136"/>
    </source>
</evidence>
<accession>A0ABW3QPW8</accession>
<evidence type="ECO:0000256" key="1">
    <source>
        <dbReference type="ARBA" id="ARBA00004651"/>
    </source>
</evidence>
<dbReference type="EMBL" id="JBHTLK010000020">
    <property type="protein sequence ID" value="MFD1146812.1"/>
    <property type="molecule type" value="Genomic_DNA"/>
</dbReference>
<feature type="transmembrane region" description="Helical" evidence="7">
    <location>
        <begin position="130"/>
        <end position="150"/>
    </location>
</feature>
<evidence type="ECO:0000313" key="11">
    <source>
        <dbReference type="Proteomes" id="UP001597168"/>
    </source>
</evidence>
<dbReference type="Gene3D" id="1.10.3720.10">
    <property type="entry name" value="MetI-like"/>
    <property type="match status" value="1"/>
</dbReference>
<evidence type="ECO:0000256" key="5">
    <source>
        <dbReference type="ARBA" id="ARBA00022989"/>
    </source>
</evidence>
<protein>
    <submittedName>
        <fullName evidence="10">Carbohydrate ABC transporter permease</fullName>
    </submittedName>
</protein>
<organism evidence="10 11">
    <name type="scientific">Saccharothrix hoggarensis</name>
    <dbReference type="NCBI Taxonomy" id="913853"/>
    <lineage>
        <taxon>Bacteria</taxon>
        <taxon>Bacillati</taxon>
        <taxon>Actinomycetota</taxon>
        <taxon>Actinomycetes</taxon>
        <taxon>Pseudonocardiales</taxon>
        <taxon>Pseudonocardiaceae</taxon>
        <taxon>Saccharothrix</taxon>
    </lineage>
</organism>
<dbReference type="PANTHER" id="PTHR30193:SF41">
    <property type="entry name" value="DIACETYLCHITOBIOSE UPTAKE SYSTEM PERMEASE PROTEIN NGCF"/>
    <property type="match status" value="1"/>
</dbReference>
<feature type="transmembrane region" description="Helical" evidence="7">
    <location>
        <begin position="286"/>
        <end position="306"/>
    </location>
</feature>
<comment type="similarity">
    <text evidence="7">Belongs to the binding-protein-dependent transport system permease family.</text>
</comment>
<keyword evidence="3" id="KW-1003">Cell membrane</keyword>
<proteinExistence type="inferred from homology"/>
<feature type="transmembrane region" description="Helical" evidence="7">
    <location>
        <begin position="31"/>
        <end position="54"/>
    </location>
</feature>
<dbReference type="InterPro" id="IPR000515">
    <property type="entry name" value="MetI-like"/>
</dbReference>
<feature type="transmembrane region" description="Helical" evidence="7">
    <location>
        <begin position="95"/>
        <end position="118"/>
    </location>
</feature>